<proteinExistence type="inferred from homology"/>
<dbReference type="EMBL" id="RCTY01000018">
    <property type="protein sequence ID" value="ROU08072.1"/>
    <property type="molecule type" value="Genomic_DNA"/>
</dbReference>
<accession>A0A3N2RKS3</accession>
<feature type="signal peptide" evidence="3">
    <location>
        <begin position="1"/>
        <end position="20"/>
    </location>
</feature>
<dbReference type="GO" id="GO:0005829">
    <property type="term" value="C:cytosol"/>
    <property type="evidence" value="ECO:0007669"/>
    <property type="project" value="TreeGrafter"/>
</dbReference>
<keyword evidence="2" id="KW-0119">Carbohydrate metabolism</keyword>
<organism evidence="4 5">
    <name type="scientific">Lysobacter enzymogenes</name>
    <dbReference type="NCBI Taxonomy" id="69"/>
    <lineage>
        <taxon>Bacteria</taxon>
        <taxon>Pseudomonadati</taxon>
        <taxon>Pseudomonadota</taxon>
        <taxon>Gammaproteobacteria</taxon>
        <taxon>Lysobacterales</taxon>
        <taxon>Lysobacteraceae</taxon>
        <taxon>Lysobacter</taxon>
    </lineage>
</organism>
<dbReference type="SUPFAM" id="SSF51004">
    <property type="entry name" value="C-terminal (heme d1) domain of cytochrome cd1-nitrite reductase"/>
    <property type="match status" value="1"/>
</dbReference>
<dbReference type="GO" id="GO:0017057">
    <property type="term" value="F:6-phosphogluconolactonase activity"/>
    <property type="evidence" value="ECO:0007669"/>
    <property type="project" value="TreeGrafter"/>
</dbReference>
<feature type="chain" id="PRO_5018104417" evidence="3">
    <location>
        <begin position="21"/>
        <end position="391"/>
    </location>
</feature>
<reference evidence="4 5" key="1">
    <citation type="submission" date="2018-10" db="EMBL/GenBank/DDBJ databases">
        <title>The genome of Lysobacter enzymogenes OH11.</title>
        <authorList>
            <person name="Liu F."/>
            <person name="Zhao Y."/>
            <person name="Qian G."/>
            <person name="Chen Y."/>
            <person name="Xu H."/>
        </authorList>
    </citation>
    <scope>NUCLEOTIDE SEQUENCE [LARGE SCALE GENOMIC DNA]</scope>
    <source>
        <strain evidence="4 5">OH11</strain>
    </source>
</reference>
<dbReference type="RefSeq" id="WP_123646556.1">
    <property type="nucleotide sequence ID" value="NZ_RCTY01000018.1"/>
</dbReference>
<dbReference type="InterPro" id="IPR015943">
    <property type="entry name" value="WD40/YVTN_repeat-like_dom_sf"/>
</dbReference>
<dbReference type="PANTHER" id="PTHR30344:SF1">
    <property type="entry name" value="6-PHOSPHOGLUCONOLACTONASE"/>
    <property type="match status" value="1"/>
</dbReference>
<comment type="similarity">
    <text evidence="1">Belongs to the cycloisomerase 2 family.</text>
</comment>
<evidence type="ECO:0000313" key="4">
    <source>
        <dbReference type="EMBL" id="ROU08072.1"/>
    </source>
</evidence>
<gene>
    <name evidence="4" type="ORF">D9T17_05815</name>
</gene>
<dbReference type="Proteomes" id="UP000275910">
    <property type="component" value="Unassembled WGS sequence"/>
</dbReference>
<evidence type="ECO:0000256" key="2">
    <source>
        <dbReference type="ARBA" id="ARBA00022526"/>
    </source>
</evidence>
<name>A0A3N2RKS3_LYSEN</name>
<comment type="caution">
    <text evidence="4">The sequence shown here is derived from an EMBL/GenBank/DDBJ whole genome shotgun (WGS) entry which is preliminary data.</text>
</comment>
<dbReference type="GO" id="GO:0006006">
    <property type="term" value="P:glucose metabolic process"/>
    <property type="evidence" value="ECO:0007669"/>
    <property type="project" value="UniProtKB-KW"/>
</dbReference>
<dbReference type="InterPro" id="IPR050282">
    <property type="entry name" value="Cycloisomerase_2"/>
</dbReference>
<dbReference type="PANTHER" id="PTHR30344">
    <property type="entry name" value="6-PHOSPHOGLUCONOLACTONASE-RELATED"/>
    <property type="match status" value="1"/>
</dbReference>
<sequence>MPLRSALLAWSLIMSAAAHAQTAQPGAPTELLVGCYTGAQCAGVGRYRFDPASGRIDPRPLETIVTDNPSWLAVSADGARLFAVNENGPASPDPVGRASSFALGRGAARSRALSRANTLGDDPAHAALGRDGRYLFVSNYSGAQSPGGSLAVLPVDADGRLGAAVQVLGHRASQADRERQLGPHVHAAAQSPDGRYVFAADLGADKVYAYRYDPARSAERPLQAAATPWLELPAGSGPRHLLFSADGRHAYLTLEMSGEIVALDHDDGRLRIAQTLALDPGRRDGNAAAALHLSADGRFLYASNRGEDNHIAVYAVDPGDGRLRPLQRRASEGRGPREFALAPDGRYLVVANQHSGNLVVIARDPDSGELGATVQTLPMVSPSDVKFVAAQ</sequence>
<keyword evidence="2" id="KW-0313">Glucose metabolism</keyword>
<evidence type="ECO:0000256" key="1">
    <source>
        <dbReference type="ARBA" id="ARBA00005564"/>
    </source>
</evidence>
<protein>
    <submittedName>
        <fullName evidence="4">Lactonase family protein</fullName>
    </submittedName>
</protein>
<keyword evidence="3" id="KW-0732">Signal</keyword>
<dbReference type="Pfam" id="PF10282">
    <property type="entry name" value="Lactonase"/>
    <property type="match status" value="1"/>
</dbReference>
<evidence type="ECO:0000256" key="3">
    <source>
        <dbReference type="SAM" id="SignalP"/>
    </source>
</evidence>
<dbReference type="AlphaFoldDB" id="A0A3N2RKS3"/>
<dbReference type="Gene3D" id="2.130.10.10">
    <property type="entry name" value="YVTN repeat-like/Quinoprotein amine dehydrogenase"/>
    <property type="match status" value="1"/>
</dbReference>
<dbReference type="InterPro" id="IPR019405">
    <property type="entry name" value="Lactonase_7-beta_prop"/>
</dbReference>
<dbReference type="InterPro" id="IPR011048">
    <property type="entry name" value="Haem_d1_sf"/>
</dbReference>
<evidence type="ECO:0000313" key="5">
    <source>
        <dbReference type="Proteomes" id="UP000275910"/>
    </source>
</evidence>